<gene>
    <name evidence="1" type="ORF">A3A93_06215</name>
</gene>
<accession>A0A1F7IU20</accession>
<sequence>MNNKNIVIFFVSLLAFLFVVKVFNISYPLQITNTAKSTELSVIGEGKVEVVPDVAYVDLGISVNNAPTVESAQSQIDKTNEAIIEAMAKLNIEKKNIKTSNYSIFPSYRYDEGQDTITGYNGNVTITVKTDNPQSTSQVIEAATAAGANQVQNTRFEVENPGKYRAEARNKAIENAKSQAEDLAKSLGIKLGRIVNVVEYSPDSGGIVPVYAREAATGLGGGGPSLELGYQNITSVVTLYFEKK</sequence>
<organism evidence="1 2">
    <name type="scientific">Candidatus Roizmanbacteria bacterium RIFCSPLOWO2_01_FULL_38_12</name>
    <dbReference type="NCBI Taxonomy" id="1802061"/>
    <lineage>
        <taxon>Bacteria</taxon>
        <taxon>Candidatus Roizmaniibacteriota</taxon>
    </lineage>
</organism>
<dbReference type="PANTHER" id="PTHR34387">
    <property type="entry name" value="SLR1258 PROTEIN"/>
    <property type="match status" value="1"/>
</dbReference>
<reference evidence="1 2" key="1">
    <citation type="journal article" date="2016" name="Nat. Commun.">
        <title>Thousands of microbial genomes shed light on interconnected biogeochemical processes in an aquifer system.</title>
        <authorList>
            <person name="Anantharaman K."/>
            <person name="Brown C.T."/>
            <person name="Hug L.A."/>
            <person name="Sharon I."/>
            <person name="Castelle C.J."/>
            <person name="Probst A.J."/>
            <person name="Thomas B.C."/>
            <person name="Singh A."/>
            <person name="Wilkins M.J."/>
            <person name="Karaoz U."/>
            <person name="Brodie E.L."/>
            <person name="Williams K.H."/>
            <person name="Hubbard S.S."/>
            <person name="Banfield J.F."/>
        </authorList>
    </citation>
    <scope>NUCLEOTIDE SEQUENCE [LARGE SCALE GENOMIC DNA]</scope>
</reference>
<evidence type="ECO:0000313" key="1">
    <source>
        <dbReference type="EMBL" id="OGK46824.1"/>
    </source>
</evidence>
<dbReference type="AlphaFoldDB" id="A0A1F7IU20"/>
<name>A0A1F7IU20_9BACT</name>
<dbReference type="Proteomes" id="UP000177141">
    <property type="component" value="Unassembled WGS sequence"/>
</dbReference>
<dbReference type="PANTHER" id="PTHR34387:SF1">
    <property type="entry name" value="PERIPLASMIC IMMUNOGENIC PROTEIN"/>
    <property type="match status" value="1"/>
</dbReference>
<dbReference type="InterPro" id="IPR007497">
    <property type="entry name" value="SIMPL/DUF541"/>
</dbReference>
<dbReference type="Gene3D" id="3.30.70.2970">
    <property type="entry name" value="Protein of unknown function (DUF541), domain 2"/>
    <property type="match status" value="1"/>
</dbReference>
<comment type="caution">
    <text evidence="1">The sequence shown here is derived from an EMBL/GenBank/DDBJ whole genome shotgun (WGS) entry which is preliminary data.</text>
</comment>
<evidence type="ECO:0008006" key="3">
    <source>
        <dbReference type="Google" id="ProtNLM"/>
    </source>
</evidence>
<dbReference type="Pfam" id="PF04402">
    <property type="entry name" value="SIMPL"/>
    <property type="match status" value="1"/>
</dbReference>
<proteinExistence type="predicted"/>
<dbReference type="InterPro" id="IPR052022">
    <property type="entry name" value="26kDa_periplasmic_antigen"/>
</dbReference>
<dbReference type="EMBL" id="MGAL01000039">
    <property type="protein sequence ID" value="OGK46824.1"/>
    <property type="molecule type" value="Genomic_DNA"/>
</dbReference>
<evidence type="ECO:0000313" key="2">
    <source>
        <dbReference type="Proteomes" id="UP000177141"/>
    </source>
</evidence>
<dbReference type="Gene3D" id="3.30.110.170">
    <property type="entry name" value="Protein of unknown function (DUF541), domain 1"/>
    <property type="match status" value="1"/>
</dbReference>
<protein>
    <recommendedName>
        <fullName evidence="3">SIMPL domain-containing protein</fullName>
    </recommendedName>
</protein>
<dbReference type="GO" id="GO:0006974">
    <property type="term" value="P:DNA damage response"/>
    <property type="evidence" value="ECO:0007669"/>
    <property type="project" value="TreeGrafter"/>
</dbReference>